<feature type="compositionally biased region" description="Polar residues" evidence="2">
    <location>
        <begin position="70"/>
        <end position="85"/>
    </location>
</feature>
<dbReference type="Pfam" id="PF00076">
    <property type="entry name" value="RRM_1"/>
    <property type="match status" value="2"/>
</dbReference>
<reference evidence="5" key="1">
    <citation type="journal article" date="2023" name="Mol. Phylogenet. Evol.">
        <title>Genome-scale phylogeny and comparative genomics of the fungal order Sordariales.</title>
        <authorList>
            <person name="Hensen N."/>
            <person name="Bonometti L."/>
            <person name="Westerberg I."/>
            <person name="Brannstrom I.O."/>
            <person name="Guillou S."/>
            <person name="Cros-Aarteil S."/>
            <person name="Calhoun S."/>
            <person name="Haridas S."/>
            <person name="Kuo A."/>
            <person name="Mondo S."/>
            <person name="Pangilinan J."/>
            <person name="Riley R."/>
            <person name="LaButti K."/>
            <person name="Andreopoulos B."/>
            <person name="Lipzen A."/>
            <person name="Chen C."/>
            <person name="Yan M."/>
            <person name="Daum C."/>
            <person name="Ng V."/>
            <person name="Clum A."/>
            <person name="Steindorff A."/>
            <person name="Ohm R.A."/>
            <person name="Martin F."/>
            <person name="Silar P."/>
            <person name="Natvig D.O."/>
            <person name="Lalanne C."/>
            <person name="Gautier V."/>
            <person name="Ament-Velasquez S.L."/>
            <person name="Kruys A."/>
            <person name="Hutchinson M.I."/>
            <person name="Powell A.J."/>
            <person name="Barry K."/>
            <person name="Miller A.N."/>
            <person name="Grigoriev I.V."/>
            <person name="Debuchy R."/>
            <person name="Gladieux P."/>
            <person name="Hiltunen Thoren M."/>
            <person name="Johannesson H."/>
        </authorList>
    </citation>
    <scope>NUCLEOTIDE SEQUENCE [LARGE SCALE GENOMIC DNA]</scope>
    <source>
        <strain evidence="5">CBS 284.82</strain>
    </source>
</reference>
<feature type="domain" description="RRM" evidence="3">
    <location>
        <begin position="183"/>
        <end position="265"/>
    </location>
</feature>
<feature type="compositionally biased region" description="Pro residues" evidence="2">
    <location>
        <begin position="517"/>
        <end position="531"/>
    </location>
</feature>
<feature type="domain" description="RRM" evidence="3">
    <location>
        <begin position="368"/>
        <end position="448"/>
    </location>
</feature>
<dbReference type="AlphaFoldDB" id="A0AAN6SST0"/>
<dbReference type="InterPro" id="IPR050441">
    <property type="entry name" value="RBM"/>
</dbReference>
<name>A0AAN6SST0_9PEZI</name>
<organism evidence="4 5">
    <name type="scientific">Parachaetomium inaequale</name>
    <dbReference type="NCBI Taxonomy" id="2588326"/>
    <lineage>
        <taxon>Eukaryota</taxon>
        <taxon>Fungi</taxon>
        <taxon>Dikarya</taxon>
        <taxon>Ascomycota</taxon>
        <taxon>Pezizomycotina</taxon>
        <taxon>Sordariomycetes</taxon>
        <taxon>Sordariomycetidae</taxon>
        <taxon>Sordariales</taxon>
        <taxon>Chaetomiaceae</taxon>
        <taxon>Parachaetomium</taxon>
    </lineage>
</organism>
<evidence type="ECO:0000313" key="4">
    <source>
        <dbReference type="EMBL" id="KAK4040718.1"/>
    </source>
</evidence>
<dbReference type="SMART" id="SM00360">
    <property type="entry name" value="RRM"/>
    <property type="match status" value="2"/>
</dbReference>
<dbReference type="Proteomes" id="UP001303115">
    <property type="component" value="Unassembled WGS sequence"/>
</dbReference>
<sequence>MSAMLRANKLGGSVGKARRVRSLSLSDGSSGGSSDSEEAGARLSAASLDSPPRVHFSSITEEIGRMSFASSVASGSDDGNLSSPFQVGKKPSGDVFESSPAKTALKPGRDFTAPVTAPVMTPFDEDTTAKTPISGTEERRMMRSATTPNAMMMTTPGDRALRTSSSRHEMGGIDAQGIYPPSACVFVANLPESKDDRALEAAVTREFSKFGTVFVKIRREGRGNIVGMPYAFAQYTNDEDAKVAMEEGRGVMILGRPCRTEMVKANRTFIIYSRRGEEITTDIAREILEPYGELNKCEVLSAQMQEAMNLPTAVLVEFAKFDPKRDLNSAVRQQDGYRIDAFDVKKRNFISRTDADEEFLRKYDVDRRSVFVGGLPLDTQRQEVVDIFSRIGEVIGCNIVTRTNYQGHIARVFAFVEFARADMPDGAVEHLNDTYFKGNALKVERKVFKHIGTPRRVKSQAFSIRSSTTPKTPRSAAAAARSPMRLGAPFSGRREEMPPPAAQQGYNFPGAGHPGPFAAPPPLGFPAPSPAAPANGQPLVGASGLPVTPSTTPFSPNPFTYAGGYWPGMSIAQDPITGHTFWAYTPPVGATNAPTESPTRARASEHHYFRGA</sequence>
<evidence type="ECO:0000256" key="2">
    <source>
        <dbReference type="SAM" id="MobiDB-lite"/>
    </source>
</evidence>
<evidence type="ECO:0000259" key="3">
    <source>
        <dbReference type="PROSITE" id="PS50102"/>
    </source>
</evidence>
<feature type="region of interest" description="Disordered" evidence="2">
    <location>
        <begin position="1"/>
        <end position="58"/>
    </location>
</feature>
<keyword evidence="1" id="KW-0694">RNA-binding</keyword>
<dbReference type="PANTHER" id="PTHR48034">
    <property type="entry name" value="TRANSFORMER-2 SEX-DETERMINING PROTEIN-RELATED"/>
    <property type="match status" value="1"/>
</dbReference>
<feature type="region of interest" description="Disordered" evidence="2">
    <location>
        <begin position="70"/>
        <end position="139"/>
    </location>
</feature>
<keyword evidence="5" id="KW-1185">Reference proteome</keyword>
<accession>A0AAN6SST0</accession>
<dbReference type="Gene3D" id="3.30.70.330">
    <property type="match status" value="2"/>
</dbReference>
<gene>
    <name evidence="4" type="ORF">C8A01DRAFT_15439</name>
</gene>
<feature type="compositionally biased region" description="Low complexity" evidence="2">
    <location>
        <begin position="22"/>
        <end position="34"/>
    </location>
</feature>
<dbReference type="EMBL" id="MU854371">
    <property type="protein sequence ID" value="KAK4040718.1"/>
    <property type="molecule type" value="Genomic_DNA"/>
</dbReference>
<dbReference type="InterPro" id="IPR012677">
    <property type="entry name" value="Nucleotide-bd_a/b_plait_sf"/>
</dbReference>
<dbReference type="PROSITE" id="PS50102">
    <property type="entry name" value="RRM"/>
    <property type="match status" value="2"/>
</dbReference>
<dbReference type="CDD" id="cd00590">
    <property type="entry name" value="RRM_SF"/>
    <property type="match status" value="1"/>
</dbReference>
<protein>
    <recommendedName>
        <fullName evidence="3">RRM domain-containing protein</fullName>
    </recommendedName>
</protein>
<feature type="region of interest" description="Disordered" evidence="2">
    <location>
        <begin position="459"/>
        <end position="540"/>
    </location>
</feature>
<dbReference type="FunFam" id="3.30.70.330:FF:000736">
    <property type="entry name" value="Polyadenylate-binding protein, putative"/>
    <property type="match status" value="1"/>
</dbReference>
<feature type="region of interest" description="Disordered" evidence="2">
    <location>
        <begin position="591"/>
        <end position="612"/>
    </location>
</feature>
<dbReference type="SUPFAM" id="SSF54928">
    <property type="entry name" value="RNA-binding domain, RBD"/>
    <property type="match status" value="2"/>
</dbReference>
<dbReference type="GO" id="GO:0003723">
    <property type="term" value="F:RNA binding"/>
    <property type="evidence" value="ECO:0007669"/>
    <property type="project" value="UniProtKB-UniRule"/>
</dbReference>
<feature type="compositionally biased region" description="Basic and acidic residues" evidence="2">
    <location>
        <begin position="602"/>
        <end position="612"/>
    </location>
</feature>
<evidence type="ECO:0000256" key="1">
    <source>
        <dbReference type="PROSITE-ProRule" id="PRU00176"/>
    </source>
</evidence>
<dbReference type="InterPro" id="IPR000504">
    <property type="entry name" value="RRM_dom"/>
</dbReference>
<evidence type="ECO:0000313" key="5">
    <source>
        <dbReference type="Proteomes" id="UP001303115"/>
    </source>
</evidence>
<comment type="caution">
    <text evidence="4">The sequence shown here is derived from an EMBL/GenBank/DDBJ whole genome shotgun (WGS) entry which is preliminary data.</text>
</comment>
<feature type="compositionally biased region" description="Low complexity" evidence="2">
    <location>
        <begin position="463"/>
        <end position="483"/>
    </location>
</feature>
<dbReference type="InterPro" id="IPR035979">
    <property type="entry name" value="RBD_domain_sf"/>
</dbReference>
<proteinExistence type="predicted"/>